<dbReference type="Gene3D" id="3.40.50.1910">
    <property type="match status" value="1"/>
</dbReference>
<dbReference type="AlphaFoldDB" id="A0AAN7EYC3"/>
<gene>
    <name evidence="3" type="ORF">RGQ29_025124</name>
</gene>
<dbReference type="SUPFAM" id="SSF56815">
    <property type="entry name" value="Sec1/munc18-like (SM) proteins"/>
    <property type="match status" value="1"/>
</dbReference>
<protein>
    <recommendedName>
        <fullName evidence="5">SNARE-interacting protein KEULE</fullName>
    </recommendedName>
</protein>
<evidence type="ECO:0008006" key="5">
    <source>
        <dbReference type="Google" id="ProtNLM"/>
    </source>
</evidence>
<evidence type="ECO:0000313" key="4">
    <source>
        <dbReference type="Proteomes" id="UP001324115"/>
    </source>
</evidence>
<dbReference type="InterPro" id="IPR027482">
    <property type="entry name" value="Sec1-like_dom2"/>
</dbReference>
<dbReference type="PANTHER" id="PTHR11679">
    <property type="entry name" value="VESICLE PROTEIN SORTING-ASSOCIATED"/>
    <property type="match status" value="1"/>
</dbReference>
<comment type="caution">
    <text evidence="3">The sequence shown here is derived from an EMBL/GenBank/DDBJ whole genome shotgun (WGS) entry which is preliminary data.</text>
</comment>
<evidence type="ECO:0000256" key="1">
    <source>
        <dbReference type="ARBA" id="ARBA00009884"/>
    </source>
</evidence>
<feature type="compositionally biased region" description="Polar residues" evidence="2">
    <location>
        <begin position="59"/>
        <end position="68"/>
    </location>
</feature>
<dbReference type="Pfam" id="PF00995">
    <property type="entry name" value="Sec1"/>
    <property type="match status" value="1"/>
</dbReference>
<dbReference type="Proteomes" id="UP001324115">
    <property type="component" value="Unassembled WGS sequence"/>
</dbReference>
<feature type="region of interest" description="Disordered" evidence="2">
    <location>
        <begin position="43"/>
        <end position="68"/>
    </location>
</feature>
<sequence length="144" mass="16118">MIEELIEKLHKGELSKDDYPCLNDPSQNFHGTSQTVAVNHASIANPAQSKQTRKWARPRNSNDGYSSDSILRHASGDFQKMGQQIFVFIIGGVTKSELRVCHKLTTKLKREVVLGSSSIDDPPQFITKLKMLTAHELSIDDLQI</sequence>
<comment type="similarity">
    <text evidence="1">Belongs to the STXBP/unc-18/SEC1 family.</text>
</comment>
<dbReference type="GO" id="GO:0016192">
    <property type="term" value="P:vesicle-mediated transport"/>
    <property type="evidence" value="ECO:0007669"/>
    <property type="project" value="InterPro"/>
</dbReference>
<proteinExistence type="inferred from homology"/>
<reference evidence="3 4" key="1">
    <citation type="journal article" date="2023" name="G3 (Bethesda)">
        <title>A haplotype-resolved chromosome-scale genome for Quercus rubra L. provides insights into the genetics of adaptive traits for red oak species.</title>
        <authorList>
            <person name="Kapoor B."/>
            <person name="Jenkins J."/>
            <person name="Schmutz J."/>
            <person name="Zhebentyayeva T."/>
            <person name="Kuelheim C."/>
            <person name="Coggeshall M."/>
            <person name="Heim C."/>
            <person name="Lasky J.R."/>
            <person name="Leites L."/>
            <person name="Islam-Faridi N."/>
            <person name="Romero-Severson J."/>
            <person name="DeLeo V.L."/>
            <person name="Lucas S.M."/>
            <person name="Lazic D."/>
            <person name="Gailing O."/>
            <person name="Carlson J."/>
            <person name="Staton M."/>
        </authorList>
    </citation>
    <scope>NUCLEOTIDE SEQUENCE [LARGE SCALE GENOMIC DNA]</scope>
    <source>
        <strain evidence="3">Pseudo-F2</strain>
    </source>
</reference>
<dbReference type="InterPro" id="IPR036045">
    <property type="entry name" value="Sec1-like_sf"/>
</dbReference>
<organism evidence="3 4">
    <name type="scientific">Quercus rubra</name>
    <name type="common">Northern red oak</name>
    <name type="synonym">Quercus borealis</name>
    <dbReference type="NCBI Taxonomy" id="3512"/>
    <lineage>
        <taxon>Eukaryota</taxon>
        <taxon>Viridiplantae</taxon>
        <taxon>Streptophyta</taxon>
        <taxon>Embryophyta</taxon>
        <taxon>Tracheophyta</taxon>
        <taxon>Spermatophyta</taxon>
        <taxon>Magnoliopsida</taxon>
        <taxon>eudicotyledons</taxon>
        <taxon>Gunneridae</taxon>
        <taxon>Pentapetalae</taxon>
        <taxon>rosids</taxon>
        <taxon>fabids</taxon>
        <taxon>Fagales</taxon>
        <taxon>Fagaceae</taxon>
        <taxon>Quercus</taxon>
    </lineage>
</organism>
<dbReference type="EMBL" id="JAXUIC010000007">
    <property type="protein sequence ID" value="KAK4581835.1"/>
    <property type="molecule type" value="Genomic_DNA"/>
</dbReference>
<name>A0AAN7EYC3_QUERU</name>
<evidence type="ECO:0000313" key="3">
    <source>
        <dbReference type="EMBL" id="KAK4581835.1"/>
    </source>
</evidence>
<keyword evidence="4" id="KW-1185">Reference proteome</keyword>
<evidence type="ECO:0000256" key="2">
    <source>
        <dbReference type="SAM" id="MobiDB-lite"/>
    </source>
</evidence>
<dbReference type="InterPro" id="IPR001619">
    <property type="entry name" value="Sec1-like"/>
</dbReference>
<accession>A0AAN7EYC3</accession>